<keyword evidence="1" id="KW-1133">Transmembrane helix</keyword>
<organism evidence="2 3">
    <name type="scientific">Clostridium porci</name>
    <dbReference type="NCBI Taxonomy" id="2605778"/>
    <lineage>
        <taxon>Bacteria</taxon>
        <taxon>Bacillati</taxon>
        <taxon>Bacillota</taxon>
        <taxon>Clostridia</taxon>
        <taxon>Eubacteriales</taxon>
        <taxon>Clostridiaceae</taxon>
        <taxon>Clostridium</taxon>
    </lineage>
</organism>
<proteinExistence type="predicted"/>
<protein>
    <submittedName>
        <fullName evidence="2">Uncharacterized protein</fullName>
    </submittedName>
</protein>
<reference evidence="2 3" key="1">
    <citation type="submission" date="2019-08" db="EMBL/GenBank/DDBJ databases">
        <title>In-depth cultivation of the pig gut microbiome towards novel bacterial diversity and tailored functional studies.</title>
        <authorList>
            <person name="Wylensek D."/>
            <person name="Hitch T.C.A."/>
            <person name="Clavel T."/>
        </authorList>
    </citation>
    <scope>NUCLEOTIDE SEQUENCE [LARGE SCALE GENOMIC DNA]</scope>
    <source>
        <strain evidence="2 3">WCA-389-WT-23D1</strain>
    </source>
</reference>
<feature type="transmembrane region" description="Helical" evidence="1">
    <location>
        <begin position="6"/>
        <end position="33"/>
    </location>
</feature>
<feature type="transmembrane region" description="Helical" evidence="1">
    <location>
        <begin position="64"/>
        <end position="82"/>
    </location>
</feature>
<keyword evidence="1" id="KW-0812">Transmembrane</keyword>
<evidence type="ECO:0000313" key="2">
    <source>
        <dbReference type="EMBL" id="MSS37696.1"/>
    </source>
</evidence>
<evidence type="ECO:0000256" key="1">
    <source>
        <dbReference type="SAM" id="Phobius"/>
    </source>
</evidence>
<feature type="transmembrane region" description="Helical" evidence="1">
    <location>
        <begin position="88"/>
        <end position="108"/>
    </location>
</feature>
<dbReference type="InterPro" id="IPR043739">
    <property type="entry name" value="DUF5684"/>
</dbReference>
<dbReference type="Pfam" id="PF18936">
    <property type="entry name" value="DUF5684"/>
    <property type="match status" value="1"/>
</dbReference>
<keyword evidence="1" id="KW-0472">Membrane</keyword>
<dbReference type="EMBL" id="VUMD01000013">
    <property type="protein sequence ID" value="MSS37696.1"/>
    <property type="molecule type" value="Genomic_DNA"/>
</dbReference>
<sequence>MQNLTLVLVGFFSILVFISLILLVIYILAYWFIFSKAGEPGWKALIPFYSTYTVFKLTWNTKMFALYMGLFVITNILVWIGGAAVVVSYLFSLGTMVVSILSCVSLGLSFGKGPGFIIGLVFLNPIFLLILAFDRSRYLGPEGKGTAVGGGIDSME</sequence>
<dbReference type="RefSeq" id="WP_154473138.1">
    <property type="nucleotide sequence ID" value="NZ_VUMD01000013.1"/>
</dbReference>
<dbReference type="Proteomes" id="UP000429958">
    <property type="component" value="Unassembled WGS sequence"/>
</dbReference>
<name>A0A7X2NML7_9CLOT</name>
<gene>
    <name evidence="2" type="ORF">FYJ39_14215</name>
</gene>
<evidence type="ECO:0000313" key="3">
    <source>
        <dbReference type="Proteomes" id="UP000429958"/>
    </source>
</evidence>
<accession>A0A7X2NML7</accession>
<comment type="caution">
    <text evidence="2">The sequence shown here is derived from an EMBL/GenBank/DDBJ whole genome shotgun (WGS) entry which is preliminary data.</text>
</comment>
<feature type="transmembrane region" description="Helical" evidence="1">
    <location>
        <begin position="115"/>
        <end position="133"/>
    </location>
</feature>
<dbReference type="AlphaFoldDB" id="A0A7X2NML7"/>
<keyword evidence="3" id="KW-1185">Reference proteome</keyword>